<proteinExistence type="predicted"/>
<evidence type="ECO:0000313" key="2">
    <source>
        <dbReference type="Proteomes" id="UP000254802"/>
    </source>
</evidence>
<dbReference type="AlphaFoldDB" id="A0A378N7P8"/>
<dbReference type="STRING" id="75985.WC39_04425"/>
<name>A0A378N7P8_MANHA</name>
<organism evidence="1 2">
    <name type="scientific">Mannheimia haemolytica</name>
    <name type="common">Pasteurella haemolytica</name>
    <dbReference type="NCBI Taxonomy" id="75985"/>
    <lineage>
        <taxon>Bacteria</taxon>
        <taxon>Pseudomonadati</taxon>
        <taxon>Pseudomonadota</taxon>
        <taxon>Gammaproteobacteria</taxon>
        <taxon>Pasteurellales</taxon>
        <taxon>Pasteurellaceae</taxon>
        <taxon>Mannheimia</taxon>
    </lineage>
</organism>
<gene>
    <name evidence="1" type="ORF">NCTC10638_03591</name>
</gene>
<sequence>MKTLDQMLNELSPERRQKVEDMAQEMIREIQLSKLREELNLSQQQLATALVFHSLLLLNLNRKITIQDYPRSNAILKQWAVS</sequence>
<protein>
    <submittedName>
        <fullName evidence="1">Uncharacterized protein</fullName>
    </submittedName>
</protein>
<dbReference type="Proteomes" id="UP000254802">
    <property type="component" value="Unassembled WGS sequence"/>
</dbReference>
<reference evidence="1 2" key="1">
    <citation type="submission" date="2018-06" db="EMBL/GenBank/DDBJ databases">
        <authorList>
            <consortium name="Pathogen Informatics"/>
            <person name="Doyle S."/>
        </authorList>
    </citation>
    <scope>NUCLEOTIDE SEQUENCE [LARGE SCALE GENOMIC DNA]</scope>
    <source>
        <strain evidence="1 2">NCTC10638</strain>
    </source>
</reference>
<evidence type="ECO:0000313" key="1">
    <source>
        <dbReference type="EMBL" id="STY64410.1"/>
    </source>
</evidence>
<dbReference type="EMBL" id="UGPN01000002">
    <property type="protein sequence ID" value="STY64410.1"/>
    <property type="molecule type" value="Genomic_DNA"/>
</dbReference>
<accession>A0A378N7P8</accession>